<keyword evidence="4" id="KW-0597">Phosphoprotein</keyword>
<feature type="domain" description="CRIB" evidence="9">
    <location>
        <begin position="204"/>
        <end position="217"/>
    </location>
</feature>
<feature type="region of interest" description="Disordered" evidence="8">
    <location>
        <begin position="147"/>
        <end position="206"/>
    </location>
</feature>
<feature type="domain" description="WH1" evidence="10">
    <location>
        <begin position="34"/>
        <end position="144"/>
    </location>
</feature>
<dbReference type="CDD" id="cd01205">
    <property type="entry name" value="EVH1_WASP-like"/>
    <property type="match status" value="1"/>
</dbReference>
<dbReference type="Pfam" id="PF00786">
    <property type="entry name" value="PBD"/>
    <property type="match status" value="1"/>
</dbReference>
<dbReference type="HOGENOM" id="CLU_015385_3_1_1"/>
<dbReference type="GO" id="GO:0005856">
    <property type="term" value="C:cytoskeleton"/>
    <property type="evidence" value="ECO:0007669"/>
    <property type="project" value="UniProtKB-SubCell"/>
</dbReference>
<dbReference type="PANTHER" id="PTHR11202">
    <property type="entry name" value="SPROUTY-RELATED, EVH1 DOMAIN-CONTAINING PROTEIN FAMILY MEMBER"/>
    <property type="match status" value="1"/>
</dbReference>
<dbReference type="InterPro" id="IPR036936">
    <property type="entry name" value="CRIB_dom_sf"/>
</dbReference>
<dbReference type="PROSITE" id="PS50229">
    <property type="entry name" value="WH1"/>
    <property type="match status" value="1"/>
</dbReference>
<feature type="compositionally biased region" description="Pro residues" evidence="8">
    <location>
        <begin position="316"/>
        <end position="380"/>
    </location>
</feature>
<evidence type="ECO:0000259" key="9">
    <source>
        <dbReference type="PROSITE" id="PS50108"/>
    </source>
</evidence>
<proteinExistence type="predicted"/>
<dbReference type="PROSITE" id="PS50108">
    <property type="entry name" value="CRIB"/>
    <property type="match status" value="1"/>
</dbReference>
<dbReference type="CDD" id="cd00132">
    <property type="entry name" value="CRIB"/>
    <property type="match status" value="1"/>
</dbReference>
<keyword evidence="3" id="KW-0963">Cytoplasm</keyword>
<reference evidence="13" key="1">
    <citation type="submission" date="2011-08" db="EMBL/GenBank/DDBJ databases">
        <authorList>
            <person name="Rombauts S."/>
        </authorList>
    </citation>
    <scope>NUCLEOTIDE SEQUENCE</scope>
    <source>
        <strain evidence="13">London</strain>
    </source>
</reference>
<dbReference type="GO" id="GO:0003779">
    <property type="term" value="F:actin binding"/>
    <property type="evidence" value="ECO:0007669"/>
    <property type="project" value="InterPro"/>
</dbReference>
<dbReference type="OrthoDB" id="8963340at2759"/>
<dbReference type="EMBL" id="CAEY01000201">
    <property type="status" value="NOT_ANNOTATED_CDS"/>
    <property type="molecule type" value="Genomic_DNA"/>
</dbReference>
<gene>
    <name evidence="12" type="primary">107365182</name>
</gene>
<evidence type="ECO:0000256" key="3">
    <source>
        <dbReference type="ARBA" id="ARBA00022490"/>
    </source>
</evidence>
<dbReference type="OMA" id="FSVELYF"/>
<dbReference type="PRINTS" id="PR01217">
    <property type="entry name" value="PRICHEXTENSN"/>
</dbReference>
<feature type="domain" description="WH2" evidence="11">
    <location>
        <begin position="441"/>
        <end position="458"/>
    </location>
</feature>
<evidence type="ECO:0000313" key="13">
    <source>
        <dbReference type="Proteomes" id="UP000015104"/>
    </source>
</evidence>
<evidence type="ECO:0000256" key="6">
    <source>
        <dbReference type="ARBA" id="ARBA00023212"/>
    </source>
</evidence>
<dbReference type="Pfam" id="PF00568">
    <property type="entry name" value="WH1"/>
    <property type="match status" value="1"/>
</dbReference>
<feature type="compositionally biased region" description="Polar residues" evidence="8">
    <location>
        <begin position="428"/>
        <end position="439"/>
    </location>
</feature>
<accession>T1KL08</accession>
<dbReference type="KEGG" id="tut:107365182"/>
<evidence type="ECO:0000256" key="8">
    <source>
        <dbReference type="SAM" id="MobiDB-lite"/>
    </source>
</evidence>
<dbReference type="STRING" id="32264.T1KL08"/>
<dbReference type="SMART" id="SM00285">
    <property type="entry name" value="PBD"/>
    <property type="match status" value="1"/>
</dbReference>
<dbReference type="GO" id="GO:0005634">
    <property type="term" value="C:nucleus"/>
    <property type="evidence" value="ECO:0007669"/>
    <property type="project" value="UniProtKB-SubCell"/>
</dbReference>
<dbReference type="Gene3D" id="2.30.29.30">
    <property type="entry name" value="Pleckstrin-homology domain (PH domain)/Phosphotyrosine-binding domain (PTB)"/>
    <property type="match status" value="1"/>
</dbReference>
<dbReference type="InterPro" id="IPR033927">
    <property type="entry name" value="WASPfam_EVH1"/>
</dbReference>
<dbReference type="PROSITE" id="PS51082">
    <property type="entry name" value="WH2"/>
    <property type="match status" value="2"/>
</dbReference>
<feature type="region of interest" description="Disordered" evidence="8">
    <location>
        <begin position="277"/>
        <end position="466"/>
    </location>
</feature>
<dbReference type="Gene3D" id="3.90.810.10">
    <property type="entry name" value="CRIB domain"/>
    <property type="match status" value="2"/>
</dbReference>
<dbReference type="InterPro" id="IPR000095">
    <property type="entry name" value="CRIB_dom"/>
</dbReference>
<dbReference type="Pfam" id="PF02205">
    <property type="entry name" value="WH2"/>
    <property type="match status" value="2"/>
</dbReference>
<evidence type="ECO:0000256" key="4">
    <source>
        <dbReference type="ARBA" id="ARBA00022553"/>
    </source>
</evidence>
<comment type="subcellular location">
    <subcellularLocation>
        <location evidence="2">Cytoplasm</location>
        <location evidence="2">Cytoskeleton</location>
    </subcellularLocation>
    <subcellularLocation>
        <location evidence="1">Nucleus</location>
    </subcellularLocation>
</comment>
<keyword evidence="6" id="KW-0206">Cytoskeleton</keyword>
<evidence type="ECO:0000259" key="10">
    <source>
        <dbReference type="PROSITE" id="PS50229"/>
    </source>
</evidence>
<dbReference type="PANTHER" id="PTHR11202:SF36">
    <property type="entry name" value="ACTIN NUCLEATION-PROMOTING FACTOR WASL"/>
    <property type="match status" value="1"/>
</dbReference>
<evidence type="ECO:0000313" key="12">
    <source>
        <dbReference type="EnsemblMetazoa" id="tetur14g00700.1"/>
    </source>
</evidence>
<protein>
    <recommendedName>
        <fullName evidence="14">WH1 domain-containing protein</fullName>
    </recommendedName>
</protein>
<reference evidence="12" key="2">
    <citation type="submission" date="2015-06" db="UniProtKB">
        <authorList>
            <consortium name="EnsemblMetazoa"/>
        </authorList>
    </citation>
    <scope>IDENTIFICATION</scope>
</reference>
<dbReference type="SUPFAM" id="SSF50729">
    <property type="entry name" value="PH domain-like"/>
    <property type="match status" value="1"/>
</dbReference>
<dbReference type="FunFam" id="2.30.29.30:FF:000130">
    <property type="entry name" value="neural Wiskott-Aldrich syndrome protein"/>
    <property type="match status" value="1"/>
</dbReference>
<sequence length="511" mass="55724">MSIDNVNSGQRKPSQNKGSMLLSKEENDLVFSLLGEKCVTLSSAVIQLLVTTPPTHSKWTKHTTGVVCFVKDNIVRSYFIKVYDIDNKRQCVWQQELYRYFDYKAARINFHTFEADSCRAGLYFADSNEANDFLNIVESKVKILEKRGKNSKQQSNSSYPSITGPASDPFASHTPIASKKKEKGKKEKDKKKKENKPKVRKEDIGLPTDFQHLRHIGWTPETGFNVTNITPEYKKFFEFAGVTEKQLQLPNIRSFLYDFVDKRGGIQVCLQDMDQHLSQKQPPSLPLQLQSQSWNAPPTGVPPPLPTRTPHHRTQAPPPPPPMNPPVTKPPHSAPPPPPPPPPPASLGAMAPPPPPPPPPPPSGGSGPPPPPPPPPPPASGPMMNNAPRSVGDENRSLNANGGGGLDARSALMDAIRNGPKLNRVDQESLSSKSNSSGDTGRDALLSEIRKGTQLKPVGTTALERPAVQARPIGGIAGALAKALEERQRALQGTSDESDASSDTPSDDEWE</sequence>
<keyword evidence="7" id="KW-0539">Nucleus</keyword>
<dbReference type="GO" id="GO:0007015">
    <property type="term" value="P:actin filament organization"/>
    <property type="evidence" value="ECO:0007669"/>
    <property type="project" value="InterPro"/>
</dbReference>
<dbReference type="InterPro" id="IPR000697">
    <property type="entry name" value="WH1/EVH1_dom"/>
</dbReference>
<evidence type="ECO:0000259" key="11">
    <source>
        <dbReference type="PROSITE" id="PS51082"/>
    </source>
</evidence>
<dbReference type="EnsemblMetazoa" id="tetur14g00700.1">
    <property type="protein sequence ID" value="tetur14g00700.1"/>
    <property type="gene ID" value="tetur14g00700"/>
</dbReference>
<evidence type="ECO:0000256" key="1">
    <source>
        <dbReference type="ARBA" id="ARBA00004123"/>
    </source>
</evidence>
<dbReference type="SUPFAM" id="SSF47912">
    <property type="entry name" value="Wiscott-Aldrich syndrome protein, WASP, C-terminal domain"/>
    <property type="match status" value="1"/>
</dbReference>
<feature type="compositionally biased region" description="Polar residues" evidence="8">
    <location>
        <begin position="151"/>
        <end position="161"/>
    </location>
</feature>
<dbReference type="AlphaFoldDB" id="T1KL08"/>
<evidence type="ECO:0008006" key="14">
    <source>
        <dbReference type="Google" id="ProtNLM"/>
    </source>
</evidence>
<dbReference type="InterPro" id="IPR011026">
    <property type="entry name" value="WAS_C"/>
</dbReference>
<feature type="compositionally biased region" description="Low complexity" evidence="8">
    <location>
        <begin position="278"/>
        <end position="293"/>
    </location>
</feature>
<dbReference type="SMART" id="SM00461">
    <property type="entry name" value="WH1"/>
    <property type="match status" value="1"/>
</dbReference>
<dbReference type="eggNOG" id="KOG3671">
    <property type="taxonomic scope" value="Eukaryota"/>
</dbReference>
<name>T1KL08_TETUR</name>
<dbReference type="InterPro" id="IPR003124">
    <property type="entry name" value="WH2_dom"/>
</dbReference>
<dbReference type="InterPro" id="IPR011993">
    <property type="entry name" value="PH-like_dom_sf"/>
</dbReference>
<dbReference type="SMART" id="SM00246">
    <property type="entry name" value="WH2"/>
    <property type="match status" value="2"/>
</dbReference>
<keyword evidence="13" id="KW-1185">Reference proteome</keyword>
<evidence type="ECO:0000256" key="2">
    <source>
        <dbReference type="ARBA" id="ARBA00004245"/>
    </source>
</evidence>
<dbReference type="CDD" id="cd21762">
    <property type="entry name" value="WH2"/>
    <property type="match status" value="2"/>
</dbReference>
<organism evidence="12 13">
    <name type="scientific">Tetranychus urticae</name>
    <name type="common">Two-spotted spider mite</name>
    <dbReference type="NCBI Taxonomy" id="32264"/>
    <lineage>
        <taxon>Eukaryota</taxon>
        <taxon>Metazoa</taxon>
        <taxon>Ecdysozoa</taxon>
        <taxon>Arthropoda</taxon>
        <taxon>Chelicerata</taxon>
        <taxon>Arachnida</taxon>
        <taxon>Acari</taxon>
        <taxon>Acariformes</taxon>
        <taxon>Trombidiformes</taxon>
        <taxon>Prostigmata</taxon>
        <taxon>Eleutherengona</taxon>
        <taxon>Raphignathae</taxon>
        <taxon>Tetranychoidea</taxon>
        <taxon>Tetranychidae</taxon>
        <taxon>Tetranychus</taxon>
    </lineage>
</organism>
<feature type="compositionally biased region" description="Acidic residues" evidence="8">
    <location>
        <begin position="496"/>
        <end position="511"/>
    </location>
</feature>
<feature type="domain" description="WH2" evidence="11">
    <location>
        <begin position="408"/>
        <end position="425"/>
    </location>
</feature>
<feature type="region of interest" description="Disordered" evidence="8">
    <location>
        <begin position="487"/>
        <end position="511"/>
    </location>
</feature>
<feature type="compositionally biased region" description="Basic residues" evidence="8">
    <location>
        <begin position="178"/>
        <end position="195"/>
    </location>
</feature>
<evidence type="ECO:0000256" key="7">
    <source>
        <dbReference type="ARBA" id="ARBA00023242"/>
    </source>
</evidence>
<keyword evidence="5" id="KW-0677">Repeat</keyword>
<dbReference type="Proteomes" id="UP000015104">
    <property type="component" value="Unassembled WGS sequence"/>
</dbReference>
<evidence type="ECO:0000256" key="5">
    <source>
        <dbReference type="ARBA" id="ARBA00022737"/>
    </source>
</evidence>